<proteinExistence type="predicted"/>
<organism evidence="1 2">
    <name type="scientific">Pikeienuella piscinae</name>
    <dbReference type="NCBI Taxonomy" id="2748098"/>
    <lineage>
        <taxon>Bacteria</taxon>
        <taxon>Pseudomonadati</taxon>
        <taxon>Pseudomonadota</taxon>
        <taxon>Alphaproteobacteria</taxon>
        <taxon>Rhodobacterales</taxon>
        <taxon>Paracoccaceae</taxon>
        <taxon>Pikeienuella</taxon>
    </lineage>
</organism>
<reference evidence="1 2" key="1">
    <citation type="submission" date="2020-02" db="EMBL/GenBank/DDBJ databases">
        <title>complete genome sequence of Rhodobacteraceae bacterium.</title>
        <authorList>
            <person name="Park J."/>
            <person name="Kim Y.-S."/>
            <person name="Kim K.-H."/>
        </authorList>
    </citation>
    <scope>NUCLEOTIDE SEQUENCE [LARGE SCALE GENOMIC DNA]</scope>
    <source>
        <strain evidence="1 2">RR4-56</strain>
    </source>
</reference>
<accession>A0A7L5BXJ4</accession>
<evidence type="ECO:0000313" key="2">
    <source>
        <dbReference type="Proteomes" id="UP000503336"/>
    </source>
</evidence>
<sequence>MLIAPFPPFAAVIRRGGLHASLFATVDHDAAPGSLGLIGVSGARGAITLVGGDITGAAGDEGGLFSAITSGGGVEIVFDRDGLGDGFTEGQSALTRLSIEVTDGVTVTTARIGVTVRRPLAPPALLGPIPDQMDFLP</sequence>
<keyword evidence="2" id="KW-1185">Reference proteome</keyword>
<dbReference type="Proteomes" id="UP000503336">
    <property type="component" value="Chromosome"/>
</dbReference>
<evidence type="ECO:0000313" key="1">
    <source>
        <dbReference type="EMBL" id="QIE55863.1"/>
    </source>
</evidence>
<dbReference type="RefSeq" id="WP_165098321.1">
    <property type="nucleotide sequence ID" value="NZ_CP049056.1"/>
</dbReference>
<gene>
    <name evidence="1" type="ORF">G5B40_10635</name>
</gene>
<protein>
    <submittedName>
        <fullName evidence="1">Uncharacterized protein</fullName>
    </submittedName>
</protein>
<name>A0A7L5BXJ4_9RHOB</name>
<dbReference type="KEGG" id="hdh:G5B40_10635"/>
<dbReference type="EMBL" id="CP049056">
    <property type="protein sequence ID" value="QIE55863.1"/>
    <property type="molecule type" value="Genomic_DNA"/>
</dbReference>
<dbReference type="AlphaFoldDB" id="A0A7L5BXJ4"/>